<dbReference type="SUPFAM" id="SSF48464">
    <property type="entry name" value="ENTH/VHS domain"/>
    <property type="match status" value="1"/>
</dbReference>
<feature type="domain" description="ENTH" evidence="9">
    <location>
        <begin position="25"/>
        <end position="156"/>
    </location>
</feature>
<dbReference type="InterPro" id="IPR014712">
    <property type="entry name" value="ANTH_dom_sf"/>
</dbReference>
<reference evidence="11" key="1">
    <citation type="journal article" date="2020" name="Nat. Commun.">
        <title>Genome assembly of wild tea tree DASZ reveals pedigree and selection history of tea varieties.</title>
        <authorList>
            <person name="Zhang W."/>
            <person name="Zhang Y."/>
            <person name="Qiu H."/>
            <person name="Guo Y."/>
            <person name="Wan H."/>
            <person name="Zhang X."/>
            <person name="Scossa F."/>
            <person name="Alseekh S."/>
            <person name="Zhang Q."/>
            <person name="Wang P."/>
            <person name="Xu L."/>
            <person name="Schmidt M.H."/>
            <person name="Jia X."/>
            <person name="Li D."/>
            <person name="Zhu A."/>
            <person name="Guo F."/>
            <person name="Chen W."/>
            <person name="Ni D."/>
            <person name="Usadel B."/>
            <person name="Fernie A.R."/>
            <person name="Wen W."/>
        </authorList>
    </citation>
    <scope>NUCLEOTIDE SEQUENCE [LARGE SCALE GENOMIC DNA]</scope>
    <source>
        <strain evidence="11">cv. G240</strain>
    </source>
</reference>
<dbReference type="InterPro" id="IPR008942">
    <property type="entry name" value="ENTH_VHS"/>
</dbReference>
<dbReference type="GO" id="GO:0000149">
    <property type="term" value="F:SNARE binding"/>
    <property type="evidence" value="ECO:0007669"/>
    <property type="project" value="TreeGrafter"/>
</dbReference>
<keyword evidence="8" id="KW-0968">Cytoplasmic vesicle</keyword>
<keyword evidence="4" id="KW-0254">Endocytosis</keyword>
<dbReference type="CDD" id="cd16987">
    <property type="entry name" value="ANTH_N_AP180_plant"/>
    <property type="match status" value="1"/>
</dbReference>
<sequence>MRLWKRASGALKDRNSILAASLSRRTSLRNPDIEAAVIKATSHDESHVDYRNAQRVFAWIRMSPAYLRPFVWALSMRMEKTRSWAVVLKGLMLMHGVFCCKVPAVQKIGRLPFDLSNFKDGHASPAKMWGFNAFVRAYYAFLDQKSAFLCMDFQERKARIKEALEDPHQHQHQYQQQQQPIVQELVRLQKMQSLLDMLLQIKPQADGMVRFLILEAMDCIVIEIYDVYSRTCSGIAKVLMRIHSAGKVEASMALKVLQKATAQGEDLALYFEFCKQIGVINASECPKVEQVPEEDIRQLECIIGVSKAQQEDHYNDKAIVVAADKEIIAVHEEKRDLKSNLALQTIITNNWEVFDEDLIRVNGDSGSRTPIKEDPFAACLITVDHPYYVNGRQSARATWYRPRYCYPRARAT</sequence>
<dbReference type="PROSITE" id="PS50942">
    <property type="entry name" value="ENTH"/>
    <property type="match status" value="1"/>
</dbReference>
<keyword evidence="7" id="KW-0168">Coated pit</keyword>
<dbReference type="GO" id="GO:0005545">
    <property type="term" value="F:1-phosphatidylinositol binding"/>
    <property type="evidence" value="ECO:0007669"/>
    <property type="project" value="InterPro"/>
</dbReference>
<dbReference type="PANTHER" id="PTHR22951:SF19">
    <property type="entry name" value="OS08G0467300 PROTEIN"/>
    <property type="match status" value="1"/>
</dbReference>
<dbReference type="Proteomes" id="UP000593564">
    <property type="component" value="Unassembled WGS sequence"/>
</dbReference>
<dbReference type="PANTHER" id="PTHR22951">
    <property type="entry name" value="CLATHRIN ASSEMBLY PROTEIN"/>
    <property type="match status" value="1"/>
</dbReference>
<evidence type="ECO:0000313" key="11">
    <source>
        <dbReference type="Proteomes" id="UP000593564"/>
    </source>
</evidence>
<dbReference type="InterPro" id="IPR011417">
    <property type="entry name" value="ANTH_dom"/>
</dbReference>
<evidence type="ECO:0000259" key="9">
    <source>
        <dbReference type="PROSITE" id="PS50942"/>
    </source>
</evidence>
<dbReference type="GO" id="GO:0005905">
    <property type="term" value="C:clathrin-coated pit"/>
    <property type="evidence" value="ECO:0007669"/>
    <property type="project" value="UniProtKB-SubCell"/>
</dbReference>
<keyword evidence="11" id="KW-1185">Reference proteome</keyword>
<evidence type="ECO:0000256" key="1">
    <source>
        <dbReference type="ARBA" id="ARBA00004132"/>
    </source>
</evidence>
<dbReference type="Gene3D" id="1.25.40.90">
    <property type="match status" value="1"/>
</dbReference>
<proteinExistence type="predicted"/>
<comment type="caution">
    <text evidence="10">The sequence shown here is derived from an EMBL/GenBank/DDBJ whole genome shotgun (WGS) entry which is preliminary data.</text>
</comment>
<dbReference type="GO" id="GO:0032050">
    <property type="term" value="F:clathrin heavy chain binding"/>
    <property type="evidence" value="ECO:0007669"/>
    <property type="project" value="TreeGrafter"/>
</dbReference>
<accession>A0A7J7GZ41</accession>
<dbReference type="Pfam" id="PF07651">
    <property type="entry name" value="ANTH"/>
    <property type="match status" value="1"/>
</dbReference>
<evidence type="ECO:0000256" key="3">
    <source>
        <dbReference type="ARBA" id="ARBA00004600"/>
    </source>
</evidence>
<dbReference type="EMBL" id="JACBKZ010000007">
    <property type="protein sequence ID" value="KAF5945627.1"/>
    <property type="molecule type" value="Genomic_DNA"/>
</dbReference>
<name>A0A7J7GZ41_CAMSI</name>
<gene>
    <name evidence="10" type="ORF">HYC85_015855</name>
</gene>
<evidence type="ECO:0000313" key="10">
    <source>
        <dbReference type="EMBL" id="KAF5945627.1"/>
    </source>
</evidence>
<dbReference type="FunFam" id="1.25.40.90:FF:000027">
    <property type="entry name" value="Putative clathrin assembly protein"/>
    <property type="match status" value="1"/>
</dbReference>
<dbReference type="GO" id="GO:0072583">
    <property type="term" value="P:clathrin-dependent endocytosis"/>
    <property type="evidence" value="ECO:0007669"/>
    <property type="project" value="InterPro"/>
</dbReference>
<evidence type="ECO:0000256" key="7">
    <source>
        <dbReference type="ARBA" id="ARBA00023176"/>
    </source>
</evidence>
<keyword evidence="6" id="KW-0472">Membrane</keyword>
<evidence type="ECO:0000256" key="5">
    <source>
        <dbReference type="ARBA" id="ARBA00023034"/>
    </source>
</evidence>
<dbReference type="GO" id="GO:0005546">
    <property type="term" value="F:phosphatidylinositol-4,5-bisphosphate binding"/>
    <property type="evidence" value="ECO:0007669"/>
    <property type="project" value="TreeGrafter"/>
</dbReference>
<organism evidence="10 11">
    <name type="scientific">Camellia sinensis</name>
    <name type="common">Tea plant</name>
    <name type="synonym">Thea sinensis</name>
    <dbReference type="NCBI Taxonomy" id="4442"/>
    <lineage>
        <taxon>Eukaryota</taxon>
        <taxon>Viridiplantae</taxon>
        <taxon>Streptophyta</taxon>
        <taxon>Embryophyta</taxon>
        <taxon>Tracheophyta</taxon>
        <taxon>Spermatophyta</taxon>
        <taxon>Magnoliopsida</taxon>
        <taxon>eudicotyledons</taxon>
        <taxon>Gunneridae</taxon>
        <taxon>Pentapetalae</taxon>
        <taxon>asterids</taxon>
        <taxon>Ericales</taxon>
        <taxon>Theaceae</taxon>
        <taxon>Camellia</taxon>
    </lineage>
</organism>
<reference evidence="10 11" key="2">
    <citation type="submission" date="2020-07" db="EMBL/GenBank/DDBJ databases">
        <title>Genome assembly of wild tea tree DASZ reveals pedigree and selection history of tea varieties.</title>
        <authorList>
            <person name="Zhang W."/>
        </authorList>
    </citation>
    <scope>NUCLEOTIDE SEQUENCE [LARGE SCALE GENOMIC DNA]</scope>
    <source>
        <strain evidence="11">cv. G240</strain>
        <tissue evidence="10">Leaf</tissue>
    </source>
</reference>
<dbReference type="InterPro" id="IPR013809">
    <property type="entry name" value="ENTH"/>
</dbReference>
<dbReference type="SUPFAM" id="SSF89009">
    <property type="entry name" value="GAT-like domain"/>
    <property type="match status" value="1"/>
</dbReference>
<dbReference type="AlphaFoldDB" id="A0A7J7GZ41"/>
<dbReference type="InterPro" id="IPR048050">
    <property type="entry name" value="ANTH_N_plant"/>
</dbReference>
<protein>
    <recommendedName>
        <fullName evidence="9">ENTH domain-containing protein</fullName>
    </recommendedName>
</protein>
<evidence type="ECO:0000256" key="2">
    <source>
        <dbReference type="ARBA" id="ARBA00004555"/>
    </source>
</evidence>
<dbReference type="GO" id="GO:0030136">
    <property type="term" value="C:clathrin-coated vesicle"/>
    <property type="evidence" value="ECO:0007669"/>
    <property type="project" value="UniProtKB-SubCell"/>
</dbReference>
<evidence type="ECO:0000256" key="6">
    <source>
        <dbReference type="ARBA" id="ARBA00023136"/>
    </source>
</evidence>
<keyword evidence="5" id="KW-0333">Golgi apparatus</keyword>
<comment type="subcellular location">
    <subcellularLocation>
        <location evidence="1">Cytoplasmic vesicle</location>
        <location evidence="1">Clathrin-coated vesicle</location>
    </subcellularLocation>
    <subcellularLocation>
        <location evidence="2">Golgi apparatus</location>
    </subcellularLocation>
    <subcellularLocation>
        <location evidence="3">Membrane</location>
        <location evidence="3">Clathrin-coated pit</location>
    </subcellularLocation>
</comment>
<dbReference type="InterPro" id="IPR045192">
    <property type="entry name" value="AP180-like"/>
</dbReference>
<dbReference type="Gene3D" id="1.20.58.150">
    <property type="entry name" value="ANTH domain"/>
    <property type="match status" value="1"/>
</dbReference>
<dbReference type="GO" id="GO:0006900">
    <property type="term" value="P:vesicle budding from membrane"/>
    <property type="evidence" value="ECO:0007669"/>
    <property type="project" value="TreeGrafter"/>
</dbReference>
<dbReference type="GO" id="GO:0005794">
    <property type="term" value="C:Golgi apparatus"/>
    <property type="evidence" value="ECO:0007669"/>
    <property type="project" value="UniProtKB-SubCell"/>
</dbReference>
<dbReference type="GO" id="GO:0048268">
    <property type="term" value="P:clathrin coat assembly"/>
    <property type="evidence" value="ECO:0007669"/>
    <property type="project" value="InterPro"/>
</dbReference>
<evidence type="ECO:0000256" key="4">
    <source>
        <dbReference type="ARBA" id="ARBA00022583"/>
    </source>
</evidence>
<evidence type="ECO:0000256" key="8">
    <source>
        <dbReference type="ARBA" id="ARBA00023329"/>
    </source>
</evidence>